<keyword evidence="2" id="KW-1185">Reference proteome</keyword>
<proteinExistence type="predicted"/>
<name>A0ABU0AYL0_9FIRM</name>
<dbReference type="RefSeq" id="WP_307399804.1">
    <property type="nucleotide sequence ID" value="NZ_JAUSUX010000004.1"/>
</dbReference>
<organism evidence="1 2">
    <name type="scientific">Desulfofundulus luciae</name>
    <dbReference type="NCBI Taxonomy" id="74702"/>
    <lineage>
        <taxon>Bacteria</taxon>
        <taxon>Bacillati</taxon>
        <taxon>Bacillota</taxon>
        <taxon>Clostridia</taxon>
        <taxon>Eubacteriales</taxon>
        <taxon>Peptococcaceae</taxon>
        <taxon>Desulfofundulus</taxon>
    </lineage>
</organism>
<accession>A0ABU0AYL0</accession>
<gene>
    <name evidence="1" type="ORF">J2Z49_000656</name>
</gene>
<protein>
    <submittedName>
        <fullName evidence="1">Uncharacterized protein</fullName>
    </submittedName>
</protein>
<evidence type="ECO:0000313" key="1">
    <source>
        <dbReference type="EMBL" id="MDQ0285552.1"/>
    </source>
</evidence>
<dbReference type="EMBL" id="JAUSUX010000004">
    <property type="protein sequence ID" value="MDQ0285552.1"/>
    <property type="molecule type" value="Genomic_DNA"/>
</dbReference>
<reference evidence="1 2" key="1">
    <citation type="submission" date="2023-07" db="EMBL/GenBank/DDBJ databases">
        <title>Genomic Encyclopedia of Type Strains, Phase IV (KMG-IV): sequencing the most valuable type-strain genomes for metagenomic binning, comparative biology and taxonomic classification.</title>
        <authorList>
            <person name="Goeker M."/>
        </authorList>
    </citation>
    <scope>NUCLEOTIDE SEQUENCE [LARGE SCALE GENOMIC DNA]</scope>
    <source>
        <strain evidence="1 2">DSM 12396</strain>
    </source>
</reference>
<dbReference type="Proteomes" id="UP001225644">
    <property type="component" value="Unassembled WGS sequence"/>
</dbReference>
<evidence type="ECO:0000313" key="2">
    <source>
        <dbReference type="Proteomes" id="UP001225644"/>
    </source>
</evidence>
<comment type="caution">
    <text evidence="1">The sequence shown here is derived from an EMBL/GenBank/DDBJ whole genome shotgun (WGS) entry which is preliminary data.</text>
</comment>
<sequence>MYRPSKEEQLSFYHPDLILSRMFGENNFYHLFREKCDLFIKDVDLRRCTCICYYKTDPFLAPVILSN</sequence>